<feature type="transmembrane region" description="Helical" evidence="1">
    <location>
        <begin position="6"/>
        <end position="23"/>
    </location>
</feature>
<evidence type="ECO:0000313" key="3">
    <source>
        <dbReference type="Proteomes" id="UP000679179"/>
    </source>
</evidence>
<organism evidence="2 3">
    <name type="scientific">Clostridium polyendosporum</name>
    <dbReference type="NCBI Taxonomy" id="69208"/>
    <lineage>
        <taxon>Bacteria</taxon>
        <taxon>Bacillati</taxon>
        <taxon>Bacillota</taxon>
        <taxon>Clostridia</taxon>
        <taxon>Eubacteriales</taxon>
        <taxon>Clostridiaceae</taxon>
        <taxon>Clostridium</taxon>
    </lineage>
</organism>
<feature type="transmembrane region" description="Helical" evidence="1">
    <location>
        <begin position="97"/>
        <end position="123"/>
    </location>
</feature>
<evidence type="ECO:0000256" key="1">
    <source>
        <dbReference type="SAM" id="Phobius"/>
    </source>
</evidence>
<accession>A0A919RXR6</accession>
<feature type="transmembrane region" description="Helical" evidence="1">
    <location>
        <begin position="54"/>
        <end position="77"/>
    </location>
</feature>
<keyword evidence="3" id="KW-1185">Reference proteome</keyword>
<comment type="caution">
    <text evidence="2">The sequence shown here is derived from an EMBL/GenBank/DDBJ whole genome shotgun (WGS) entry which is preliminary data.</text>
</comment>
<reference evidence="2" key="1">
    <citation type="submission" date="2021-03" db="EMBL/GenBank/DDBJ databases">
        <title>Taxonomic study of Clostridium polyendosporum from meadow-gley soil under rice.</title>
        <authorList>
            <person name="Kobayashi H."/>
            <person name="Tanizawa Y."/>
            <person name="Yagura M."/>
        </authorList>
    </citation>
    <scope>NUCLEOTIDE SEQUENCE</scope>
    <source>
        <strain evidence="2">JCM 30710</strain>
    </source>
</reference>
<evidence type="ECO:0000313" key="2">
    <source>
        <dbReference type="EMBL" id="GIM28422.1"/>
    </source>
</evidence>
<dbReference type="Proteomes" id="UP000679179">
    <property type="component" value="Unassembled WGS sequence"/>
</dbReference>
<dbReference type="EMBL" id="BOPZ01000006">
    <property type="protein sequence ID" value="GIM28422.1"/>
    <property type="molecule type" value="Genomic_DNA"/>
</dbReference>
<dbReference type="AlphaFoldDB" id="A0A919RXR6"/>
<keyword evidence="1" id="KW-0472">Membrane</keyword>
<gene>
    <name evidence="2" type="ORF">CPJCM30710_10880</name>
</gene>
<keyword evidence="1" id="KW-1133">Transmembrane helix</keyword>
<sequence>MSNTKLIVLGAFLICLSVLFQLLPVVFSEAFVLATIFSGVPIYIIAKLKVKLGVTAYLVSAIIIMLVSLHEGIFFLLTNGAIGLSLGICHNRTNKKLIIYSISAIVLASALCIINFIIGIPVFGFKLPLSNFIEIGFFLMFSFLYSIFYFFIISLSVKLLNKRCKFKA</sequence>
<keyword evidence="1" id="KW-0812">Transmembrane</keyword>
<feature type="transmembrane region" description="Helical" evidence="1">
    <location>
        <begin position="135"/>
        <end position="157"/>
    </location>
</feature>
<dbReference type="RefSeq" id="WP_212903151.1">
    <property type="nucleotide sequence ID" value="NZ_BOPZ01000006.1"/>
</dbReference>
<name>A0A919RXR6_9CLOT</name>
<proteinExistence type="predicted"/>
<protein>
    <submittedName>
        <fullName evidence="2">Uncharacterized protein</fullName>
    </submittedName>
</protein>